<dbReference type="Gene3D" id="2.60.40.1460">
    <property type="entry name" value="Integrin domains. Chain A, domain 2"/>
    <property type="match status" value="1"/>
</dbReference>
<dbReference type="Pfam" id="PF00092">
    <property type="entry name" value="VWA"/>
    <property type="match status" value="1"/>
</dbReference>
<dbReference type="GO" id="GO:0005178">
    <property type="term" value="F:integrin binding"/>
    <property type="evidence" value="ECO:0007669"/>
    <property type="project" value="TreeGrafter"/>
</dbReference>
<dbReference type="PROSITE" id="PS51470">
    <property type="entry name" value="FG_GAP"/>
    <property type="match status" value="4"/>
</dbReference>
<dbReference type="SUPFAM" id="SSF69179">
    <property type="entry name" value="Integrin domains"/>
    <property type="match status" value="2"/>
</dbReference>
<feature type="transmembrane region" description="Helical" evidence="16">
    <location>
        <begin position="1137"/>
        <end position="1159"/>
    </location>
</feature>
<evidence type="ECO:0000256" key="15">
    <source>
        <dbReference type="PROSITE-ProRule" id="PRU00803"/>
    </source>
</evidence>
<feature type="region of interest" description="Disordered" evidence="17">
    <location>
        <begin position="1058"/>
        <end position="1090"/>
    </location>
</feature>
<dbReference type="PANTHER" id="PTHR23220">
    <property type="entry name" value="INTEGRIN ALPHA"/>
    <property type="match status" value="1"/>
</dbReference>
<dbReference type="PANTHER" id="PTHR23220:SF84">
    <property type="entry name" value="INTEGRIN ALPHA-L"/>
    <property type="match status" value="1"/>
</dbReference>
<evidence type="ECO:0000256" key="10">
    <source>
        <dbReference type="ARBA" id="ARBA00023037"/>
    </source>
</evidence>
<evidence type="ECO:0000313" key="20">
    <source>
        <dbReference type="Proteomes" id="UP000316079"/>
    </source>
</evidence>
<evidence type="ECO:0000256" key="14">
    <source>
        <dbReference type="ARBA" id="ARBA00023180"/>
    </source>
</evidence>
<keyword evidence="11 16" id="KW-0472">Membrane</keyword>
<dbReference type="PROSITE" id="PS50234">
    <property type="entry name" value="VWFA"/>
    <property type="match status" value="1"/>
</dbReference>
<evidence type="ECO:0000313" key="19">
    <source>
        <dbReference type="EMBL" id="TRY86191.1"/>
    </source>
</evidence>
<evidence type="ECO:0000256" key="1">
    <source>
        <dbReference type="ARBA" id="ARBA00004479"/>
    </source>
</evidence>
<dbReference type="SMART" id="SM00191">
    <property type="entry name" value="Int_alpha"/>
    <property type="match status" value="5"/>
</dbReference>
<keyword evidence="14" id="KW-0325">Glycoprotein</keyword>
<keyword evidence="6" id="KW-0677">Repeat</keyword>
<dbReference type="Gene3D" id="2.60.40.1530">
    <property type="entry name" value="ntegrin, alpha v. Chain A, domain 4"/>
    <property type="match status" value="1"/>
</dbReference>
<comment type="subcellular location">
    <subcellularLocation>
        <location evidence="1 16">Membrane</location>
        <topology evidence="1 16">Single-pass type I membrane protein</topology>
    </subcellularLocation>
</comment>
<dbReference type="Pfam" id="PF20805">
    <property type="entry name" value="Integrin_A_Ig_2"/>
    <property type="match status" value="1"/>
</dbReference>
<feature type="repeat" description="FG-GAP" evidence="15">
    <location>
        <begin position="26"/>
        <end position="81"/>
    </location>
</feature>
<reference evidence="19 20" key="1">
    <citation type="journal article" date="2019" name="Sci. Data">
        <title>Hybrid genome assembly and annotation of Danionella translucida.</title>
        <authorList>
            <person name="Kadobianskyi M."/>
            <person name="Schulze L."/>
            <person name="Schuelke M."/>
            <person name="Judkewitz B."/>
        </authorList>
    </citation>
    <scope>NUCLEOTIDE SEQUENCE [LARGE SCALE GENOMIC DNA]</scope>
    <source>
        <strain evidence="19 20">Bolton</strain>
    </source>
</reference>
<dbReference type="GO" id="GO:0007160">
    <property type="term" value="P:cell-matrix adhesion"/>
    <property type="evidence" value="ECO:0007669"/>
    <property type="project" value="TreeGrafter"/>
</dbReference>
<comment type="similarity">
    <text evidence="2 16">Belongs to the integrin alpha chain family.</text>
</comment>
<dbReference type="GO" id="GO:0033627">
    <property type="term" value="P:cell adhesion mediated by integrin"/>
    <property type="evidence" value="ECO:0007669"/>
    <property type="project" value="TreeGrafter"/>
</dbReference>
<dbReference type="InterPro" id="IPR028994">
    <property type="entry name" value="Integrin_alpha_N"/>
</dbReference>
<dbReference type="GO" id="GO:0009897">
    <property type="term" value="C:external side of plasma membrane"/>
    <property type="evidence" value="ECO:0007669"/>
    <property type="project" value="TreeGrafter"/>
</dbReference>
<evidence type="ECO:0000256" key="16">
    <source>
        <dbReference type="RuleBase" id="RU003762"/>
    </source>
</evidence>
<feature type="chain" id="PRO_5022253009" description="VWFA domain-containing protein" evidence="16">
    <location>
        <begin position="20"/>
        <end position="1240"/>
    </location>
</feature>
<dbReference type="InterPro" id="IPR013649">
    <property type="entry name" value="Integrin_alpha_Ig-like_1"/>
</dbReference>
<dbReference type="InterPro" id="IPR000413">
    <property type="entry name" value="Integrin_alpha"/>
</dbReference>
<dbReference type="PRINTS" id="PR01185">
    <property type="entry name" value="INTEGRINA"/>
</dbReference>
<dbReference type="SUPFAM" id="SSF69318">
    <property type="entry name" value="Integrin alpha N-terminal domain"/>
    <property type="match status" value="1"/>
</dbReference>
<keyword evidence="20" id="KW-1185">Reference proteome</keyword>
<evidence type="ECO:0000256" key="9">
    <source>
        <dbReference type="ARBA" id="ARBA00022989"/>
    </source>
</evidence>
<evidence type="ECO:0000256" key="7">
    <source>
        <dbReference type="ARBA" id="ARBA00022837"/>
    </source>
</evidence>
<dbReference type="InterPro" id="IPR013517">
    <property type="entry name" value="FG-GAP"/>
</dbReference>
<evidence type="ECO:0000256" key="13">
    <source>
        <dbReference type="ARBA" id="ARBA00023170"/>
    </source>
</evidence>
<organism evidence="19 20">
    <name type="scientific">Danionella cerebrum</name>
    <dbReference type="NCBI Taxonomy" id="2873325"/>
    <lineage>
        <taxon>Eukaryota</taxon>
        <taxon>Metazoa</taxon>
        <taxon>Chordata</taxon>
        <taxon>Craniata</taxon>
        <taxon>Vertebrata</taxon>
        <taxon>Euteleostomi</taxon>
        <taxon>Actinopterygii</taxon>
        <taxon>Neopterygii</taxon>
        <taxon>Teleostei</taxon>
        <taxon>Ostariophysi</taxon>
        <taxon>Cypriniformes</taxon>
        <taxon>Danionidae</taxon>
        <taxon>Danioninae</taxon>
        <taxon>Danionella</taxon>
    </lineage>
</organism>
<dbReference type="InterPro" id="IPR013519">
    <property type="entry name" value="Int_alpha_beta-p"/>
</dbReference>
<keyword evidence="5 16" id="KW-0732">Signal</keyword>
<evidence type="ECO:0000256" key="12">
    <source>
        <dbReference type="ARBA" id="ARBA00023157"/>
    </source>
</evidence>
<dbReference type="GO" id="GO:0008305">
    <property type="term" value="C:integrin complex"/>
    <property type="evidence" value="ECO:0007669"/>
    <property type="project" value="InterPro"/>
</dbReference>
<keyword evidence="13 16" id="KW-0675">Receptor</keyword>
<dbReference type="InterPro" id="IPR036465">
    <property type="entry name" value="vWFA_dom_sf"/>
</dbReference>
<feature type="repeat" description="FG-GAP" evidence="15">
    <location>
        <begin position="585"/>
        <end position="645"/>
    </location>
</feature>
<dbReference type="Proteomes" id="UP000316079">
    <property type="component" value="Unassembled WGS sequence"/>
</dbReference>
<feature type="region of interest" description="Disordered" evidence="17">
    <location>
        <begin position="1193"/>
        <end position="1240"/>
    </location>
</feature>
<evidence type="ECO:0000256" key="11">
    <source>
        <dbReference type="ARBA" id="ARBA00023136"/>
    </source>
</evidence>
<dbReference type="GO" id="GO:0098609">
    <property type="term" value="P:cell-cell adhesion"/>
    <property type="evidence" value="ECO:0007669"/>
    <property type="project" value="TreeGrafter"/>
</dbReference>
<evidence type="ECO:0000256" key="3">
    <source>
        <dbReference type="ARBA" id="ARBA00022692"/>
    </source>
</evidence>
<keyword evidence="8 16" id="KW-0130">Cell adhesion</keyword>
<proteinExistence type="inferred from homology"/>
<comment type="caution">
    <text evidence="19">The sequence shown here is derived from an EMBL/GenBank/DDBJ whole genome shotgun (WGS) entry which is preliminary data.</text>
</comment>
<evidence type="ECO:0000256" key="17">
    <source>
        <dbReference type="SAM" id="MobiDB-lite"/>
    </source>
</evidence>
<feature type="signal peptide" evidence="16">
    <location>
        <begin position="1"/>
        <end position="19"/>
    </location>
</feature>
<dbReference type="Gene3D" id="1.20.5.930">
    <property type="entry name" value="Bicelle-embedded integrin alpha(iib) transmembrane segment"/>
    <property type="match status" value="1"/>
</dbReference>
<dbReference type="Pfam" id="PF01839">
    <property type="entry name" value="FG-GAP"/>
    <property type="match status" value="2"/>
</dbReference>
<feature type="repeat" description="FG-GAP" evidence="15">
    <location>
        <begin position="522"/>
        <end position="579"/>
    </location>
</feature>
<dbReference type="EMBL" id="SRMA01026244">
    <property type="protein sequence ID" value="TRY86191.1"/>
    <property type="molecule type" value="Genomic_DNA"/>
</dbReference>
<gene>
    <name evidence="19" type="ORF">DNTS_030232</name>
</gene>
<feature type="compositionally biased region" description="Basic and acidic residues" evidence="17">
    <location>
        <begin position="1214"/>
        <end position="1240"/>
    </location>
</feature>
<protein>
    <recommendedName>
        <fullName evidence="18">VWFA domain-containing protein</fullName>
    </recommendedName>
</protein>
<name>A0A553Q8D2_9TELE</name>
<evidence type="ECO:0000256" key="6">
    <source>
        <dbReference type="ARBA" id="ARBA00022737"/>
    </source>
</evidence>
<dbReference type="Gene3D" id="2.60.40.1510">
    <property type="entry name" value="ntegrin, alpha v. Chain A, domain 3"/>
    <property type="match status" value="1"/>
</dbReference>
<dbReference type="Pfam" id="PF08441">
    <property type="entry name" value="Integrin_A_Ig_1"/>
    <property type="match status" value="1"/>
</dbReference>
<dbReference type="AlphaFoldDB" id="A0A553Q8D2"/>
<feature type="repeat" description="FG-GAP" evidence="15">
    <location>
        <begin position="451"/>
        <end position="513"/>
    </location>
</feature>
<feature type="compositionally biased region" description="Basic and acidic residues" evidence="17">
    <location>
        <begin position="1193"/>
        <end position="1202"/>
    </location>
</feature>
<dbReference type="SMART" id="SM00327">
    <property type="entry name" value="VWA"/>
    <property type="match status" value="1"/>
</dbReference>
<dbReference type="SUPFAM" id="SSF53300">
    <property type="entry name" value="vWA-like"/>
    <property type="match status" value="1"/>
</dbReference>
<keyword evidence="7" id="KW-0106">Calcium</keyword>
<keyword evidence="3 16" id="KW-0812">Transmembrane</keyword>
<keyword evidence="4" id="KW-0479">Metal-binding</keyword>
<evidence type="ECO:0000256" key="2">
    <source>
        <dbReference type="ARBA" id="ARBA00008054"/>
    </source>
</evidence>
<sequence length="1240" mass="137219">MEIFSLILILKLIASLSESFNIDCENPVRFLHHDPVGEFFGYSVHQAESVDGRETIVGNPLDGNSTGAMYRCTSDLQSCTPLHQPAGSGGGQFFGFSSAVSRDASLTSCSPYLPHECDENSYLNGACFTFNSSHHFLYNFTPAYQECTKREVNLVFLFDGSRSLTKNDFQLNKNFIKDVMQKLSNSSIKFAAVQFAKFFTTTFDFNDYQNGFAEEKLMKEEHMNLLTNTFGAMKYTLEKLLNNVSSGANPSALQVLVVITDGDPTDSEKKDLVLPMYNEKNIIRYIIGVGKIIDLGNLRNLASEPKANNTFHIQDYKGLEGLLDNLQKKIYNIEGSTAAHSKDRQKELSQGGFSLVYQQTEDISPTDRRDSLILCAVGSNDWRGSLYEVSGSGSGMRETEIRDPSVEKDSYMGYSAVLGMRGHRSLLFSGAPRAQHKGLVTLFTKNKDQWTPAWNISGEQIGSYFGASLSMLDVDSDGYSDFLLVGAPLFHQAHPRAEGKLYIYSLLDQCFQEAFFTSLCTQKVLNVSGWTSGRFAASVASLQDLNGDRLSDVAVGAPLEDDGDGAMYIYLGDRRSGISLDHPPQRIAGRVVLPGLQQFGVSVSGQMDMNNDNLIDLVIGAQGGVVQLKARPVMSISARINFTPSEINLNLFECPSDSVLNVFNLSSCFTVVEKTNSSGTLNRTLNVSLRLGLDVMRELNRGFFQQNDSSSRSLLQVLLLQPGTSCFFFPIFMLGCVANTVSPLKIRMTFSESEEFSGSSGAVLDVQSLTEESVEVGFRRSCASNSSCVSDLQLDFTFMNETLLVSNHAHFSLLISVCNHGDDSFNTSMELRYPEGLSFAKLTAIKPSRTRSSCSGYDGGATNITSCSIDLPVYRSGASTQFVGGFRMWKWDQEWLDRIEIIISANSDNNRNDSNTVVKRGVAVQFSVDLALSLVAEDSVTYINFTLDDPGPRNLSIFFKLENLALMGLPVHMLLHLPCTSPHMSLRPQRFSRLQDSSETQCTFTQPQEGHCGSSECAQFHLNKSSSVLFLLTAEATLENLEEHWKTYHPRDPRRLLLQHPSRDPLQPKTFQPDRHWPQGRPSQIPGTAPSLPLPHTSLTHFANNYWAILENSSDWLLCVGFQVAVKVELIIPPSTALIVGVASGGGVILLIIIMFLLVKCGFFRRKHPEEFYSENWNTTALEVSAEDSFLMKSRDQGREKEEEQTETGGDGGVEEKTGMGNSFRDELTPGSDQEKSTAE</sequence>
<evidence type="ECO:0000259" key="18">
    <source>
        <dbReference type="PROSITE" id="PS50234"/>
    </source>
</evidence>
<keyword evidence="9 16" id="KW-1133">Transmembrane helix</keyword>
<dbReference type="InterPro" id="IPR002035">
    <property type="entry name" value="VWF_A"/>
</dbReference>
<dbReference type="GO" id="GO:0046872">
    <property type="term" value="F:metal ion binding"/>
    <property type="evidence" value="ECO:0007669"/>
    <property type="project" value="UniProtKB-KW"/>
</dbReference>
<evidence type="ECO:0000256" key="4">
    <source>
        <dbReference type="ARBA" id="ARBA00022723"/>
    </source>
</evidence>
<dbReference type="STRING" id="623744.A0A553Q8D2"/>
<evidence type="ECO:0000256" key="8">
    <source>
        <dbReference type="ARBA" id="ARBA00022889"/>
    </source>
</evidence>
<dbReference type="OrthoDB" id="5317514at2759"/>
<evidence type="ECO:0000256" key="5">
    <source>
        <dbReference type="ARBA" id="ARBA00022729"/>
    </source>
</evidence>
<keyword evidence="10 16" id="KW-0401">Integrin</keyword>
<dbReference type="InterPro" id="IPR048285">
    <property type="entry name" value="Integrin_alpha_Ig-like_2"/>
</dbReference>
<accession>A0A553Q8D2</accession>
<dbReference type="Gene3D" id="2.130.10.130">
    <property type="entry name" value="Integrin alpha, N-terminal"/>
    <property type="match status" value="2"/>
</dbReference>
<dbReference type="GO" id="GO:0007229">
    <property type="term" value="P:integrin-mediated signaling pathway"/>
    <property type="evidence" value="ECO:0007669"/>
    <property type="project" value="UniProtKB-KW"/>
</dbReference>
<keyword evidence="12" id="KW-1015">Disulfide bond</keyword>
<feature type="domain" description="VWFA" evidence="18">
    <location>
        <begin position="153"/>
        <end position="326"/>
    </location>
</feature>
<dbReference type="InterPro" id="IPR032695">
    <property type="entry name" value="Integrin_dom_sf"/>
</dbReference>
<dbReference type="PRINTS" id="PR00453">
    <property type="entry name" value="VWFADOMAIN"/>
</dbReference>